<dbReference type="Pfam" id="PF03351">
    <property type="entry name" value="DOMON"/>
    <property type="match status" value="1"/>
</dbReference>
<dbReference type="FunFam" id="2.60.120.230:FF:000001">
    <property type="entry name" value="Monooxygenase, DBH-like 1"/>
    <property type="match status" value="1"/>
</dbReference>
<proteinExistence type="inferred from homology"/>
<dbReference type="AlphaFoldDB" id="A0A1W0WQA0"/>
<keyword evidence="4" id="KW-0732">Signal</keyword>
<gene>
    <name evidence="6" type="ORF">BV898_08479</name>
</gene>
<dbReference type="Gene3D" id="2.60.120.230">
    <property type="match status" value="1"/>
</dbReference>
<comment type="caution">
    <text evidence="6">The sequence shown here is derived from an EMBL/GenBank/DDBJ whole genome shotgun (WGS) entry which is preliminary data.</text>
</comment>
<feature type="signal peptide" evidence="4">
    <location>
        <begin position="1"/>
        <end position="26"/>
    </location>
</feature>
<dbReference type="InterPro" id="IPR036939">
    <property type="entry name" value="Cu2_ascorb_mOase_N_sf"/>
</dbReference>
<comment type="similarity">
    <text evidence="1">Belongs to the copper type II ascorbate-dependent monooxygenase family.</text>
</comment>
<keyword evidence="2" id="KW-1015">Disulfide bond</keyword>
<reference evidence="7" key="1">
    <citation type="submission" date="2017-01" db="EMBL/GenBank/DDBJ databases">
        <title>Comparative genomics of anhydrobiosis in the tardigrade Hypsibius dujardini.</title>
        <authorList>
            <person name="Yoshida Y."/>
            <person name="Koutsovoulos G."/>
            <person name="Laetsch D."/>
            <person name="Stevens L."/>
            <person name="Kumar S."/>
            <person name="Horikawa D."/>
            <person name="Ishino K."/>
            <person name="Komine S."/>
            <person name="Tomita M."/>
            <person name="Blaxter M."/>
            <person name="Arakawa K."/>
        </authorList>
    </citation>
    <scope>NUCLEOTIDE SEQUENCE [LARGE SCALE GENOMIC DNA]</scope>
    <source>
        <strain evidence="7">Z151</strain>
    </source>
</reference>
<evidence type="ECO:0000256" key="3">
    <source>
        <dbReference type="ARBA" id="ARBA00023180"/>
    </source>
</evidence>
<dbReference type="InterPro" id="IPR008977">
    <property type="entry name" value="PHM/PNGase_F_dom_sf"/>
</dbReference>
<dbReference type="InterPro" id="IPR000323">
    <property type="entry name" value="Cu2_ascorb_mOase_N"/>
</dbReference>
<dbReference type="EMBL" id="MTYJ01000061">
    <property type="protein sequence ID" value="OQV17374.1"/>
    <property type="molecule type" value="Genomic_DNA"/>
</dbReference>
<dbReference type="InterPro" id="IPR045266">
    <property type="entry name" value="DOH_DOMON"/>
</dbReference>
<dbReference type="Gene3D" id="2.60.120.310">
    <property type="entry name" value="Copper type II, ascorbate-dependent monooxygenase, N-terminal domain"/>
    <property type="match status" value="1"/>
</dbReference>
<evidence type="ECO:0000256" key="4">
    <source>
        <dbReference type="SAM" id="SignalP"/>
    </source>
</evidence>
<keyword evidence="3" id="KW-0325">Glycoprotein</keyword>
<dbReference type="Pfam" id="PF01082">
    <property type="entry name" value="Cu2_monooxygen"/>
    <property type="match status" value="1"/>
</dbReference>
<feature type="domain" description="DOMON" evidence="5">
    <location>
        <begin position="64"/>
        <end position="183"/>
    </location>
</feature>
<evidence type="ECO:0000256" key="1">
    <source>
        <dbReference type="ARBA" id="ARBA00010676"/>
    </source>
</evidence>
<dbReference type="Proteomes" id="UP000192578">
    <property type="component" value="Unassembled WGS sequence"/>
</dbReference>
<dbReference type="OrthoDB" id="10003276at2759"/>
<dbReference type="InterPro" id="IPR005018">
    <property type="entry name" value="DOMON_domain"/>
</dbReference>
<dbReference type="CDD" id="cd09631">
    <property type="entry name" value="DOMON_DOH"/>
    <property type="match status" value="1"/>
</dbReference>
<sequence>MNMPAIGRFVGLLFLLVSCWSVHTSAIELDHSEVLNSVHRHGHETSRDADLSATAELNSSAELKSPHIQWGTNETHIELQLIYPTTGWIALGLTPNGGMDQSDVLFGYWDDARGKIVVQDRFNNAKPDTPVDLQLDEEQDWTPISGSQNSSHTILRAVRSLRTCDFLDRPFENGFMKVIFSYYSHDPASENGPIPKHTHRGSALINFLDSTASLIPTEPIVAHINFTMENFLVPGERTNEFYCRLIKMPKVTKKMHTVMQTPVIDPRGIQVLHHILIFGCTSDLKPTDEMANAAPFACGPEHNTYIMDSCFEVAASWAVGGKGSTYPANAGFPITPELEGRYYLLEMHYHNPDRIRTLDSSGISFGLTDQLRQQDVGMLMMGIYNFDEVISIPPGVDQFTIRAHCSDLCTNTLPEGGIYIFSGMPHMHNRGRILRARHFRGKKELPPLLNNRNFEFNYQTFTDISPPRQILPGDRIVVECTYSTKDDNETITGGEGTFNEMCLGYFDYYPRINMANCVAIYQWSGLISAIRYPPSKLIEGGVVSQPGETLLEAVDNRGLTEEIQGDVLAHLKDISWTSSAVRRMEDFYSSNRYKACCDMSEGPGLYTLHDNPPFLEPFQDDGAYECKNVPKEAQTTVGTPTGSTSANTNSAILIHMLIVTLAFYLGQELL</sequence>
<dbReference type="GO" id="GO:0005507">
    <property type="term" value="F:copper ion binding"/>
    <property type="evidence" value="ECO:0007669"/>
    <property type="project" value="InterPro"/>
</dbReference>
<keyword evidence="6" id="KW-0560">Oxidoreductase</keyword>
<accession>A0A1W0WQA0</accession>
<keyword evidence="6" id="KW-0503">Monooxygenase</keyword>
<dbReference type="Pfam" id="PF03712">
    <property type="entry name" value="Cu2_monoox_C"/>
    <property type="match status" value="1"/>
</dbReference>
<dbReference type="InterPro" id="IPR000945">
    <property type="entry name" value="DBH-like"/>
</dbReference>
<dbReference type="PANTHER" id="PTHR10157:SF23">
    <property type="entry name" value="MOXD1 HOMOLOG 1"/>
    <property type="match status" value="1"/>
</dbReference>
<dbReference type="PANTHER" id="PTHR10157">
    <property type="entry name" value="DOPAMINE BETA HYDROXYLASE RELATED"/>
    <property type="match status" value="1"/>
</dbReference>
<evidence type="ECO:0000313" key="6">
    <source>
        <dbReference type="EMBL" id="OQV17374.1"/>
    </source>
</evidence>
<name>A0A1W0WQA0_HYPEX</name>
<dbReference type="PROSITE" id="PS50836">
    <property type="entry name" value="DOMON"/>
    <property type="match status" value="1"/>
</dbReference>
<organism evidence="6 7">
    <name type="scientific">Hypsibius exemplaris</name>
    <name type="common">Freshwater tardigrade</name>
    <dbReference type="NCBI Taxonomy" id="2072580"/>
    <lineage>
        <taxon>Eukaryota</taxon>
        <taxon>Metazoa</taxon>
        <taxon>Ecdysozoa</taxon>
        <taxon>Tardigrada</taxon>
        <taxon>Eutardigrada</taxon>
        <taxon>Parachela</taxon>
        <taxon>Hypsibioidea</taxon>
        <taxon>Hypsibiidae</taxon>
        <taxon>Hypsibius</taxon>
    </lineage>
</organism>
<evidence type="ECO:0000256" key="2">
    <source>
        <dbReference type="ARBA" id="ARBA00023157"/>
    </source>
</evidence>
<dbReference type="SMART" id="SM00664">
    <property type="entry name" value="DoH"/>
    <property type="match status" value="1"/>
</dbReference>
<dbReference type="GO" id="GO:0004500">
    <property type="term" value="F:dopamine beta-monooxygenase activity"/>
    <property type="evidence" value="ECO:0007669"/>
    <property type="project" value="InterPro"/>
</dbReference>
<dbReference type="SUPFAM" id="SSF49742">
    <property type="entry name" value="PHM/PNGase F"/>
    <property type="match status" value="2"/>
</dbReference>
<evidence type="ECO:0000259" key="5">
    <source>
        <dbReference type="PROSITE" id="PS50836"/>
    </source>
</evidence>
<evidence type="ECO:0000313" key="7">
    <source>
        <dbReference type="Proteomes" id="UP000192578"/>
    </source>
</evidence>
<keyword evidence="7" id="KW-1185">Reference proteome</keyword>
<dbReference type="InterPro" id="IPR014784">
    <property type="entry name" value="Cu2_ascorb_mOase-like_C"/>
</dbReference>
<feature type="chain" id="PRO_5013094062" evidence="4">
    <location>
        <begin position="27"/>
        <end position="670"/>
    </location>
</feature>
<dbReference type="InterPro" id="IPR024548">
    <property type="entry name" value="Cu2_monoox_C"/>
</dbReference>
<protein>
    <submittedName>
        <fullName evidence="6">DBH-like monooxygenase protein 1</fullName>
    </submittedName>
</protein>